<dbReference type="Proteomes" id="UP000660339">
    <property type="component" value="Unassembled WGS sequence"/>
</dbReference>
<organism evidence="2 3">
    <name type="scientific">Catellatospora methionotrophica</name>
    <dbReference type="NCBI Taxonomy" id="121620"/>
    <lineage>
        <taxon>Bacteria</taxon>
        <taxon>Bacillati</taxon>
        <taxon>Actinomycetota</taxon>
        <taxon>Actinomycetes</taxon>
        <taxon>Micromonosporales</taxon>
        <taxon>Micromonosporaceae</taxon>
        <taxon>Catellatospora</taxon>
    </lineage>
</organism>
<proteinExistence type="predicted"/>
<dbReference type="SUPFAM" id="SSF54593">
    <property type="entry name" value="Glyoxalase/Bleomycin resistance protein/Dihydroxybiphenyl dioxygenase"/>
    <property type="match status" value="1"/>
</dbReference>
<feature type="domain" description="Glyoxalase-like" evidence="1">
    <location>
        <begin position="22"/>
        <end position="133"/>
    </location>
</feature>
<keyword evidence="3" id="KW-1185">Reference proteome</keyword>
<dbReference type="AlphaFoldDB" id="A0A8J3LPN9"/>
<comment type="caution">
    <text evidence="2">The sequence shown here is derived from an EMBL/GenBank/DDBJ whole genome shotgun (WGS) entry which is preliminary data.</text>
</comment>
<evidence type="ECO:0000313" key="3">
    <source>
        <dbReference type="Proteomes" id="UP000660339"/>
    </source>
</evidence>
<evidence type="ECO:0000259" key="1">
    <source>
        <dbReference type="Pfam" id="PF18029"/>
    </source>
</evidence>
<dbReference type="PANTHER" id="PTHR35908">
    <property type="entry name" value="HYPOTHETICAL FUSION PROTEIN"/>
    <property type="match status" value="1"/>
</dbReference>
<dbReference type="PANTHER" id="PTHR35908:SF1">
    <property type="entry name" value="CONSERVED PROTEIN"/>
    <property type="match status" value="1"/>
</dbReference>
<dbReference type="EMBL" id="BONJ01000048">
    <property type="protein sequence ID" value="GIG19161.1"/>
    <property type="molecule type" value="Genomic_DNA"/>
</dbReference>
<dbReference type="Pfam" id="PF18029">
    <property type="entry name" value="Glyoxalase_6"/>
    <property type="match status" value="1"/>
</dbReference>
<dbReference type="Gene3D" id="3.10.180.10">
    <property type="entry name" value="2,3-Dihydroxybiphenyl 1,2-Dioxygenase, domain 1"/>
    <property type="match status" value="1"/>
</dbReference>
<sequence length="144" mass="16112">MSLDHEAFVGYTVRMTVKIHNITVDAHDAYAQSLWWTRVTGWQEASDDPNEPHHTHCWIGPGDGSPGLLFVNVPEHKTLKNRMHLDVQPIDRSRDQEVELLVGMGASVVDDHRQPDGRGFVVMADPEGNEFCVERSLAERAASA</sequence>
<dbReference type="InterPro" id="IPR041581">
    <property type="entry name" value="Glyoxalase_6"/>
</dbReference>
<evidence type="ECO:0000313" key="2">
    <source>
        <dbReference type="EMBL" id="GIG19161.1"/>
    </source>
</evidence>
<dbReference type="CDD" id="cd06587">
    <property type="entry name" value="VOC"/>
    <property type="match status" value="1"/>
</dbReference>
<gene>
    <name evidence="2" type="ORF">Cme02nite_74930</name>
</gene>
<accession>A0A8J3LPN9</accession>
<protein>
    <submittedName>
        <fullName evidence="2">Glyoxalase</fullName>
    </submittedName>
</protein>
<name>A0A8J3LPN9_9ACTN</name>
<reference evidence="2" key="1">
    <citation type="submission" date="2021-01" db="EMBL/GenBank/DDBJ databases">
        <title>Whole genome shotgun sequence of Catellatospora methionotrophica NBRC 14553.</title>
        <authorList>
            <person name="Komaki H."/>
            <person name="Tamura T."/>
        </authorList>
    </citation>
    <scope>NUCLEOTIDE SEQUENCE</scope>
    <source>
        <strain evidence="2">NBRC 14553</strain>
    </source>
</reference>
<dbReference type="InterPro" id="IPR029068">
    <property type="entry name" value="Glyas_Bleomycin-R_OHBP_Dase"/>
</dbReference>